<proteinExistence type="predicted"/>
<protein>
    <submittedName>
        <fullName evidence="1">Uncharacterized protein</fullName>
    </submittedName>
</protein>
<gene>
    <name evidence="1" type="ORF">BGP84_27405</name>
</gene>
<dbReference type="AlphaFoldDB" id="A0A2S3XGF3"/>
<reference evidence="1 2" key="1">
    <citation type="submission" date="2016-08" db="EMBL/GenBank/DDBJ databases">
        <authorList>
            <person name="Seilhamer J.J."/>
        </authorList>
    </citation>
    <scope>NUCLEOTIDE SEQUENCE [LARGE SCALE GENOMIC DNA]</scope>
    <source>
        <strain evidence="1 2">KH-21-114</strain>
    </source>
</reference>
<name>A0A2S3XGF3_PSEPU</name>
<dbReference type="EMBL" id="MINH01000013">
    <property type="protein sequence ID" value="POG16889.1"/>
    <property type="molecule type" value="Genomic_DNA"/>
</dbReference>
<reference evidence="1 2" key="2">
    <citation type="submission" date="2018-03" db="EMBL/GenBank/DDBJ databases">
        <title>Draft genome of Pseudomonas putida strain KH-21-114.</title>
        <authorList>
            <person name="Yoshizawa S."/>
            <person name="Khan N.H."/>
            <person name="Nishimura M."/>
            <person name="Chiura H.X."/>
            <person name="Ogura Y."/>
            <person name="Hayashi T."/>
            <person name="Kogure K."/>
        </authorList>
    </citation>
    <scope>NUCLEOTIDE SEQUENCE [LARGE SCALE GENOMIC DNA]</scope>
    <source>
        <strain evidence="1 2">KH-21-114</strain>
    </source>
</reference>
<sequence length="95" mass="10444">MEQYLVAWIGIQGKAYLDLILGQEFGQALSVANHHRNFRALGSGQSDMTEKTGMLGNSYPFLTEGQHSYQVALLSPSVEPHDQGQTIVHRAGIKC</sequence>
<organism evidence="1 2">
    <name type="scientific">Pseudomonas putida</name>
    <name type="common">Arthrobacter siderocapsulatus</name>
    <dbReference type="NCBI Taxonomy" id="303"/>
    <lineage>
        <taxon>Bacteria</taxon>
        <taxon>Pseudomonadati</taxon>
        <taxon>Pseudomonadota</taxon>
        <taxon>Gammaproteobacteria</taxon>
        <taxon>Pseudomonadales</taxon>
        <taxon>Pseudomonadaceae</taxon>
        <taxon>Pseudomonas</taxon>
    </lineage>
</organism>
<evidence type="ECO:0000313" key="1">
    <source>
        <dbReference type="EMBL" id="POG16889.1"/>
    </source>
</evidence>
<comment type="caution">
    <text evidence="1">The sequence shown here is derived from an EMBL/GenBank/DDBJ whole genome shotgun (WGS) entry which is preliminary data.</text>
</comment>
<accession>A0A2S3XGF3</accession>
<evidence type="ECO:0000313" key="2">
    <source>
        <dbReference type="Proteomes" id="UP000237230"/>
    </source>
</evidence>
<dbReference type="Proteomes" id="UP000237230">
    <property type="component" value="Unassembled WGS sequence"/>
</dbReference>